<organism evidence="3 4">
    <name type="scientific">Granulicella pectinivorans</name>
    <dbReference type="NCBI Taxonomy" id="474950"/>
    <lineage>
        <taxon>Bacteria</taxon>
        <taxon>Pseudomonadati</taxon>
        <taxon>Acidobacteriota</taxon>
        <taxon>Terriglobia</taxon>
        <taxon>Terriglobales</taxon>
        <taxon>Acidobacteriaceae</taxon>
        <taxon>Granulicella</taxon>
    </lineage>
</organism>
<name>A0A1I6MNJ6_9BACT</name>
<evidence type="ECO:0000256" key="1">
    <source>
        <dbReference type="ARBA" id="ARBA00008635"/>
    </source>
</evidence>
<dbReference type="OrthoDB" id="119841at2"/>
<dbReference type="Proteomes" id="UP000199024">
    <property type="component" value="Unassembled WGS sequence"/>
</dbReference>
<evidence type="ECO:0000256" key="2">
    <source>
        <dbReference type="ARBA" id="ARBA00022723"/>
    </source>
</evidence>
<dbReference type="GO" id="GO:0046872">
    <property type="term" value="F:metal ion binding"/>
    <property type="evidence" value="ECO:0007669"/>
    <property type="project" value="UniProtKB-KW"/>
</dbReference>
<dbReference type="SUPFAM" id="SSF109854">
    <property type="entry name" value="DinB/YfiT-like putative metalloenzymes"/>
    <property type="match status" value="1"/>
</dbReference>
<dbReference type="InterPro" id="IPR007837">
    <property type="entry name" value="DinB"/>
</dbReference>
<dbReference type="EMBL" id="FOZL01000001">
    <property type="protein sequence ID" value="SFS17168.1"/>
    <property type="molecule type" value="Genomic_DNA"/>
</dbReference>
<keyword evidence="2" id="KW-0479">Metal-binding</keyword>
<protein>
    <submittedName>
        <fullName evidence="3">DinB family protein</fullName>
    </submittedName>
</protein>
<dbReference type="InterPro" id="IPR034660">
    <property type="entry name" value="DinB/YfiT-like"/>
</dbReference>
<dbReference type="AlphaFoldDB" id="A0A1I6MNJ6"/>
<dbReference type="RefSeq" id="WP_089840274.1">
    <property type="nucleotide sequence ID" value="NZ_FOZL01000001.1"/>
</dbReference>
<proteinExistence type="inferred from homology"/>
<dbReference type="Pfam" id="PF05163">
    <property type="entry name" value="DinB"/>
    <property type="match status" value="1"/>
</dbReference>
<dbReference type="STRING" id="474950.SAMN05421771_3071"/>
<accession>A0A1I6MNJ6</accession>
<dbReference type="Gene3D" id="1.20.120.450">
    <property type="entry name" value="dinb family like domain"/>
    <property type="match status" value="1"/>
</dbReference>
<keyword evidence="4" id="KW-1185">Reference proteome</keyword>
<sequence length="163" mass="18313">MTALTAEELLDWLETTSTGWRDLATHTPGILAFPCDVLDTHTVAGLLHHITVVELRYAQRIHGLTESTYDEVSVESVAGIYAAHDQAMKLYREAIADHATAWETPLEFTTRSAGTLLASRRTIFVHALMHSIRHYAQLATLVRQHGVKPGWSMDYLFMRATRP</sequence>
<reference evidence="3 4" key="1">
    <citation type="submission" date="2016-10" db="EMBL/GenBank/DDBJ databases">
        <authorList>
            <person name="de Groot N.N."/>
        </authorList>
    </citation>
    <scope>NUCLEOTIDE SEQUENCE [LARGE SCALE GENOMIC DNA]</scope>
    <source>
        <strain evidence="3 4">DSM 21001</strain>
    </source>
</reference>
<evidence type="ECO:0000313" key="4">
    <source>
        <dbReference type="Proteomes" id="UP000199024"/>
    </source>
</evidence>
<evidence type="ECO:0000313" key="3">
    <source>
        <dbReference type="EMBL" id="SFS17168.1"/>
    </source>
</evidence>
<gene>
    <name evidence="3" type="ORF">SAMN05421771_3071</name>
</gene>
<comment type="similarity">
    <text evidence="1">Belongs to the DinB family.</text>
</comment>